<dbReference type="AlphaFoldDB" id="A0AAE3VIX1"/>
<reference evidence="1" key="1">
    <citation type="submission" date="2023-07" db="EMBL/GenBank/DDBJ databases">
        <title>Genomic Encyclopedia of Type Strains, Phase IV (KMG-IV): sequencing the most valuable type-strain genomes for metagenomic binning, comparative biology and taxonomic classification.</title>
        <authorList>
            <person name="Goeker M."/>
        </authorList>
    </citation>
    <scope>NUCLEOTIDE SEQUENCE</scope>
    <source>
        <strain evidence="1">DSM 24202</strain>
    </source>
</reference>
<dbReference type="CDD" id="cd14789">
    <property type="entry name" value="Tiki"/>
    <property type="match status" value="1"/>
</dbReference>
<organism evidence="1 2">
    <name type="scientific">Oligosphaera ethanolica</name>
    <dbReference type="NCBI Taxonomy" id="760260"/>
    <lineage>
        <taxon>Bacteria</taxon>
        <taxon>Pseudomonadati</taxon>
        <taxon>Lentisphaerota</taxon>
        <taxon>Oligosphaeria</taxon>
        <taxon>Oligosphaerales</taxon>
        <taxon>Oligosphaeraceae</taxon>
        <taxon>Oligosphaera</taxon>
    </lineage>
</organism>
<evidence type="ECO:0000313" key="1">
    <source>
        <dbReference type="EMBL" id="MDQ0291245.1"/>
    </source>
</evidence>
<dbReference type="RefSeq" id="WP_307263750.1">
    <property type="nucleotide sequence ID" value="NZ_JAUSVL010000001.1"/>
</dbReference>
<comment type="caution">
    <text evidence="1">The sequence shown here is derived from an EMBL/GenBank/DDBJ whole genome shotgun (WGS) entry which is preliminary data.</text>
</comment>
<accession>A0AAE3VIX1</accession>
<protein>
    <submittedName>
        <fullName evidence="1">Uncharacterized protein YbaP (TraB family)</fullName>
    </submittedName>
</protein>
<name>A0AAE3VIX1_9BACT</name>
<dbReference type="PANTHER" id="PTHR40590:SF1">
    <property type="entry name" value="CYTOPLASMIC PROTEIN"/>
    <property type="match status" value="1"/>
</dbReference>
<evidence type="ECO:0000313" key="2">
    <source>
        <dbReference type="Proteomes" id="UP001238163"/>
    </source>
</evidence>
<dbReference type="InterPro" id="IPR047111">
    <property type="entry name" value="YbaP-like"/>
</dbReference>
<proteinExistence type="predicted"/>
<keyword evidence="2" id="KW-1185">Reference proteome</keyword>
<gene>
    <name evidence="1" type="ORF">J3R75_003352</name>
</gene>
<dbReference type="Pfam" id="PF01963">
    <property type="entry name" value="TraB_PrgY_gumN"/>
    <property type="match status" value="1"/>
</dbReference>
<dbReference type="PANTHER" id="PTHR40590">
    <property type="entry name" value="CYTOPLASMIC PROTEIN-RELATED"/>
    <property type="match status" value="1"/>
</dbReference>
<sequence length="292" mass="31836">MHDAHSAAPCPNHDATQPAVPATAPRQLFWRAQKNGALPLFFFGALHFGTPEMYPLPQIVEDAFSDCGVTAFETDLGTIASPAFHALMAKAGTMPEGHSLAGQLSADTWQGLCQRAQSLGYHDSTISRLRSWYCASLLTSSALQLSGMASQLGVDSYLFARAKAQDKIILCLEQPDEQLQLLSSINSASDDEFIQNTLAEIDNMPAFTQHMLQIWLRGDAAELAALISSGFEGNNALQKRMLQTRNRSWFQQLHAANHEGKAVLSVVGAGHLVGDNSLLEFFRHHGYDVAQL</sequence>
<dbReference type="EMBL" id="JAUSVL010000001">
    <property type="protein sequence ID" value="MDQ0291245.1"/>
    <property type="molecule type" value="Genomic_DNA"/>
</dbReference>
<dbReference type="InterPro" id="IPR002816">
    <property type="entry name" value="TraB/PrgY/GumN_fam"/>
</dbReference>
<dbReference type="Proteomes" id="UP001238163">
    <property type="component" value="Unassembled WGS sequence"/>
</dbReference>